<reference evidence="1" key="1">
    <citation type="journal article" date="2015" name="Nature">
        <title>Complex archaea that bridge the gap between prokaryotes and eukaryotes.</title>
        <authorList>
            <person name="Spang A."/>
            <person name="Saw J.H."/>
            <person name="Jorgensen S.L."/>
            <person name="Zaremba-Niedzwiedzka K."/>
            <person name="Martijn J."/>
            <person name="Lind A.E."/>
            <person name="van Eijk R."/>
            <person name="Schleper C."/>
            <person name="Guy L."/>
            <person name="Ettema T.J."/>
        </authorList>
    </citation>
    <scope>NUCLEOTIDE SEQUENCE</scope>
</reference>
<gene>
    <name evidence="1" type="ORF">LCGC14_2317370</name>
</gene>
<organism evidence="1">
    <name type="scientific">marine sediment metagenome</name>
    <dbReference type="NCBI Taxonomy" id="412755"/>
    <lineage>
        <taxon>unclassified sequences</taxon>
        <taxon>metagenomes</taxon>
        <taxon>ecological metagenomes</taxon>
    </lineage>
</organism>
<protein>
    <submittedName>
        <fullName evidence="1">Uncharacterized protein</fullName>
    </submittedName>
</protein>
<evidence type="ECO:0000313" key="1">
    <source>
        <dbReference type="EMBL" id="KKL49251.1"/>
    </source>
</evidence>
<dbReference type="AlphaFoldDB" id="A0A0F9D6E5"/>
<dbReference type="EMBL" id="LAZR01033024">
    <property type="protein sequence ID" value="KKL49251.1"/>
    <property type="molecule type" value="Genomic_DNA"/>
</dbReference>
<name>A0A0F9D6E5_9ZZZZ</name>
<comment type="caution">
    <text evidence="1">The sequence shown here is derived from an EMBL/GenBank/DDBJ whole genome shotgun (WGS) entry which is preliminary data.</text>
</comment>
<sequence>MTRPASVRTENDRPVAFCRPRWSSRAEPSASTTRTLRTYGLVDPYMKDRAPEALLATIPPMAMVGSDGSGVNRYGPAALNASRAASDSPDQPAVSNSLVAVTRHICSRMSTPGWSARRNASCSGSWRRPRILPILFRFSTCPPSGTAPPERPVRMPCTVTGVFALCSWASCSEISCSLRGKEIESIQPARRDSSWKHQGR</sequence>
<accession>A0A0F9D6E5</accession>
<proteinExistence type="predicted"/>